<evidence type="ECO:0000256" key="6">
    <source>
        <dbReference type="ARBA" id="ARBA00023310"/>
    </source>
</evidence>
<gene>
    <name evidence="7" type="primary">atpH</name>
    <name evidence="8" type="ORF">C5L39_07750</name>
</gene>
<sequence>MHAASREALAQVESHLDGLVLGADDAVAVSAKTGTELFEAVEILDADRPLRVAVADPAAASEQRTGLIRAVFGGKVSDSTLSVLDEAAVRAWSNPREFRTGLVALGRRALLRGAEGQGQLGQVEDELFRLSRLLDRESELTQLLSDPTTGVERKRELLASVLYGKVSMFTEALALQAIGRPEHNPIDDVAALVDIAASLQNRSVAKVVSAEELNHGQQAALADKLGHIYGRAVSIHSEVDPSLLGGMTIRVDDEIIDGSLAGKLARLRSNLI</sequence>
<dbReference type="GO" id="GO:0046933">
    <property type="term" value="F:proton-transporting ATP synthase activity, rotational mechanism"/>
    <property type="evidence" value="ECO:0007669"/>
    <property type="project" value="UniProtKB-UniRule"/>
</dbReference>
<comment type="function">
    <text evidence="7">F(1)F(0) ATP synthase produces ATP from ADP in the presence of a proton or sodium gradient. F-type ATPases consist of two structural domains, F(1) containing the extramembraneous catalytic core and F(0) containing the membrane proton channel, linked together by a central stalk and a peripheral stalk. During catalysis, ATP synthesis in the catalytic domain of F(1) is coupled via a rotary mechanism of the central stalk subunits to proton translocation.</text>
</comment>
<accession>A0A3M8K5C5</accession>
<comment type="similarity">
    <text evidence="7">Belongs to the ATPase delta chain family.</text>
</comment>
<evidence type="ECO:0000256" key="4">
    <source>
        <dbReference type="ARBA" id="ARBA00023065"/>
    </source>
</evidence>
<dbReference type="InterPro" id="IPR000711">
    <property type="entry name" value="ATPase_OSCP/dsu"/>
</dbReference>
<evidence type="ECO:0000256" key="1">
    <source>
        <dbReference type="ARBA" id="ARBA00004370"/>
    </source>
</evidence>
<dbReference type="AlphaFoldDB" id="A0A3M8K5C5"/>
<dbReference type="PANTHER" id="PTHR11910">
    <property type="entry name" value="ATP SYNTHASE DELTA CHAIN"/>
    <property type="match status" value="1"/>
</dbReference>
<name>A0A3M8K5C5_9CORY</name>
<comment type="caution">
    <text evidence="8">The sequence shown here is derived from an EMBL/GenBank/DDBJ whole genome shotgun (WGS) entry which is preliminary data.</text>
</comment>
<evidence type="ECO:0000313" key="8">
    <source>
        <dbReference type="EMBL" id="RNE48396.1"/>
    </source>
</evidence>
<organism evidence="8 9">
    <name type="scientific">Corynebacterium alimapuense</name>
    <dbReference type="NCBI Taxonomy" id="1576874"/>
    <lineage>
        <taxon>Bacteria</taxon>
        <taxon>Bacillati</taxon>
        <taxon>Actinomycetota</taxon>
        <taxon>Actinomycetes</taxon>
        <taxon>Mycobacteriales</taxon>
        <taxon>Corynebacteriaceae</taxon>
        <taxon>Corynebacterium</taxon>
    </lineage>
</organism>
<evidence type="ECO:0000313" key="9">
    <source>
        <dbReference type="Proteomes" id="UP000266975"/>
    </source>
</evidence>
<keyword evidence="9" id="KW-1185">Reference proteome</keyword>
<keyword evidence="3 7" id="KW-0375">Hydrogen ion transport</keyword>
<dbReference type="OrthoDB" id="5242917at2"/>
<comment type="subcellular location">
    <subcellularLocation>
        <location evidence="7">Cell membrane</location>
        <topology evidence="7">Peripheral membrane protein</topology>
    </subcellularLocation>
    <subcellularLocation>
        <location evidence="1">Membrane</location>
    </subcellularLocation>
</comment>
<evidence type="ECO:0000256" key="3">
    <source>
        <dbReference type="ARBA" id="ARBA00022781"/>
    </source>
</evidence>
<dbReference type="GO" id="GO:0045259">
    <property type="term" value="C:proton-transporting ATP synthase complex"/>
    <property type="evidence" value="ECO:0007669"/>
    <property type="project" value="UniProtKB-KW"/>
</dbReference>
<dbReference type="NCBIfam" id="NF009967">
    <property type="entry name" value="PRK13430.1"/>
    <property type="match status" value="1"/>
</dbReference>
<keyword evidence="6 7" id="KW-0066">ATP synthesis</keyword>
<evidence type="ECO:0000256" key="7">
    <source>
        <dbReference type="HAMAP-Rule" id="MF_01416"/>
    </source>
</evidence>
<dbReference type="GO" id="GO:0005886">
    <property type="term" value="C:plasma membrane"/>
    <property type="evidence" value="ECO:0007669"/>
    <property type="project" value="UniProtKB-SubCell"/>
</dbReference>
<reference evidence="8 9" key="1">
    <citation type="submission" date="2018-02" db="EMBL/GenBank/DDBJ databases">
        <title>Corynebacterium alimpuense sp. nov., a marine obligate actinomycete isolated from sediments of Valparaiso bay, Chile.</title>
        <authorList>
            <person name="Claverias F."/>
            <person name="Gonzales-Siles L."/>
            <person name="Salva-Serra F."/>
            <person name="Inganaes E."/>
            <person name="Molin K."/>
            <person name="Cumsille A."/>
            <person name="Undabarrena A."/>
            <person name="Couve E."/>
            <person name="Moore E.R.B."/>
            <person name="Gomila M."/>
            <person name="Camara B."/>
        </authorList>
    </citation>
    <scope>NUCLEOTIDE SEQUENCE [LARGE SCALE GENOMIC DNA]</scope>
    <source>
        <strain evidence="8 9">CCUG 69366</strain>
    </source>
</reference>
<keyword evidence="8" id="KW-0378">Hydrolase</keyword>
<dbReference type="RefSeq" id="WP_123048329.1">
    <property type="nucleotide sequence ID" value="NZ_PTJO01000005.1"/>
</dbReference>
<proteinExistence type="inferred from homology"/>
<evidence type="ECO:0000256" key="2">
    <source>
        <dbReference type="ARBA" id="ARBA00022448"/>
    </source>
</evidence>
<dbReference type="Pfam" id="PF00213">
    <property type="entry name" value="OSCP"/>
    <property type="match status" value="1"/>
</dbReference>
<dbReference type="GO" id="GO:0016787">
    <property type="term" value="F:hydrolase activity"/>
    <property type="evidence" value="ECO:0007669"/>
    <property type="project" value="UniProtKB-KW"/>
</dbReference>
<dbReference type="PRINTS" id="PR00125">
    <property type="entry name" value="ATPASEDELTA"/>
</dbReference>
<keyword evidence="2 7" id="KW-0813">Transport</keyword>
<protein>
    <recommendedName>
        <fullName evidence="7">ATP synthase subunit delta</fullName>
    </recommendedName>
    <alternativeName>
        <fullName evidence="7">ATP synthase F(1) sector subunit delta</fullName>
    </alternativeName>
    <alternativeName>
        <fullName evidence="7">F-type ATPase subunit delta</fullName>
        <shortName evidence="7">F-ATPase subunit delta</shortName>
    </alternativeName>
</protein>
<keyword evidence="4 7" id="KW-0406">Ion transport</keyword>
<comment type="function">
    <text evidence="7">This protein is part of the stalk that links CF(0) to CF(1). It either transmits conformational changes from CF(0) to CF(1) or is implicated in proton conduction.</text>
</comment>
<dbReference type="SUPFAM" id="SSF47928">
    <property type="entry name" value="N-terminal domain of the delta subunit of the F1F0-ATP synthase"/>
    <property type="match status" value="1"/>
</dbReference>
<dbReference type="Proteomes" id="UP000266975">
    <property type="component" value="Unassembled WGS sequence"/>
</dbReference>
<dbReference type="Gene3D" id="1.10.520.20">
    <property type="entry name" value="N-terminal domain of the delta subunit of the F1F0-ATP synthase"/>
    <property type="match status" value="1"/>
</dbReference>
<dbReference type="InterPro" id="IPR026015">
    <property type="entry name" value="ATP_synth_OSCP/delta_N_sf"/>
</dbReference>
<keyword evidence="7" id="KW-1003">Cell membrane</keyword>
<dbReference type="HAMAP" id="MF_01416">
    <property type="entry name" value="ATP_synth_delta_bact"/>
    <property type="match status" value="1"/>
</dbReference>
<keyword evidence="5 7" id="KW-0472">Membrane</keyword>
<keyword evidence="7" id="KW-0139">CF(1)</keyword>
<dbReference type="EMBL" id="PTJO01000005">
    <property type="protein sequence ID" value="RNE48396.1"/>
    <property type="molecule type" value="Genomic_DNA"/>
</dbReference>
<evidence type="ECO:0000256" key="5">
    <source>
        <dbReference type="ARBA" id="ARBA00023136"/>
    </source>
</evidence>
<dbReference type="NCBIfam" id="TIGR01145">
    <property type="entry name" value="ATP_synt_delta"/>
    <property type="match status" value="1"/>
</dbReference>